<accession>Q8KDF3</accession>
<keyword evidence="2" id="KW-1185">Reference proteome</keyword>
<reference evidence="1 2" key="1">
    <citation type="journal article" date="2002" name="Proc. Natl. Acad. Sci. U.S.A.">
        <title>The complete genome sequence of Chlorobium tepidum TLS, a photosynthetic, anaerobic, green-sulfur bacterium.</title>
        <authorList>
            <person name="Eisen J.A."/>
            <person name="Nelson K.E."/>
            <person name="Paulsen I.T."/>
            <person name="Heidelberg J.F."/>
            <person name="Wu M."/>
            <person name="Dodson R.J."/>
            <person name="Deboy R."/>
            <person name="Gwinn M.L."/>
            <person name="Nelson W.C."/>
            <person name="Haft D.H."/>
            <person name="Hickey E.K."/>
            <person name="Peterson J.D."/>
            <person name="Durkin A.S."/>
            <person name="Kolonay J.L."/>
            <person name="Yang F."/>
            <person name="Holt I."/>
            <person name="Umayam L.A."/>
            <person name="Mason T."/>
            <person name="Brenner M."/>
            <person name="Shea T.P."/>
            <person name="Parksey D."/>
            <person name="Nierman W.C."/>
            <person name="Feldblyum T.V."/>
            <person name="Hansen C.L."/>
            <person name="Craven M.B."/>
            <person name="Radune D."/>
            <person name="Vamathevan J."/>
            <person name="Khouri H."/>
            <person name="White O."/>
            <person name="Gruber T.M."/>
            <person name="Ketchum K.A."/>
            <person name="Venter J.C."/>
            <person name="Tettelin H."/>
            <person name="Bryant D.A."/>
            <person name="Fraser C.M."/>
        </authorList>
    </citation>
    <scope>NUCLEOTIDE SEQUENCE [LARGE SCALE GENOMIC DNA]</scope>
    <source>
        <strain evidence="2">ATCC 49652 / DSM 12025 / NBRC 103806 / TLS</strain>
    </source>
</reference>
<dbReference type="KEGG" id="cte:CT1097"/>
<protein>
    <submittedName>
        <fullName evidence="1">Uncharacterized protein</fullName>
    </submittedName>
</protein>
<dbReference type="HOGENOM" id="CLU_3402799_0_0_10"/>
<dbReference type="EnsemblBacteria" id="AAM72330">
    <property type="protein sequence ID" value="AAM72330"/>
    <property type="gene ID" value="CT1097"/>
</dbReference>
<dbReference type="AlphaFoldDB" id="Q8KDF3"/>
<sequence length="30" mass="3412">MVLSKQLYINKPAQVTAKFHTFTFGELVTV</sequence>
<dbReference type="EMBL" id="AE006470">
    <property type="protein sequence ID" value="AAM72330.1"/>
    <property type="molecule type" value="Genomic_DNA"/>
</dbReference>
<evidence type="ECO:0000313" key="1">
    <source>
        <dbReference type="EMBL" id="AAM72330.1"/>
    </source>
</evidence>
<name>Q8KDF3_CHLTE</name>
<dbReference type="Proteomes" id="UP000001007">
    <property type="component" value="Chromosome"/>
</dbReference>
<proteinExistence type="predicted"/>
<evidence type="ECO:0000313" key="2">
    <source>
        <dbReference type="Proteomes" id="UP000001007"/>
    </source>
</evidence>
<gene>
    <name evidence="1" type="ordered locus">CT1097</name>
</gene>
<organism evidence="1 2">
    <name type="scientific">Chlorobaculum tepidum (strain ATCC 49652 / DSM 12025 / NBRC 103806 / TLS)</name>
    <name type="common">Chlorobium tepidum</name>
    <dbReference type="NCBI Taxonomy" id="194439"/>
    <lineage>
        <taxon>Bacteria</taxon>
        <taxon>Pseudomonadati</taxon>
        <taxon>Chlorobiota</taxon>
        <taxon>Chlorobiia</taxon>
        <taxon>Chlorobiales</taxon>
        <taxon>Chlorobiaceae</taxon>
        <taxon>Chlorobaculum</taxon>
    </lineage>
</organism>